<keyword evidence="5" id="KW-0804">Transcription</keyword>
<proteinExistence type="predicted"/>
<keyword evidence="2" id="KW-0805">Transcription regulation</keyword>
<evidence type="ECO:0000256" key="2">
    <source>
        <dbReference type="ARBA" id="ARBA00023015"/>
    </source>
</evidence>
<dbReference type="AlphaFoldDB" id="A0AAV9IGR8"/>
<keyword evidence="9" id="KW-1185">Reference proteome</keyword>
<keyword evidence="6" id="KW-0539">Nucleus</keyword>
<reference evidence="8 9" key="1">
    <citation type="submission" date="2022-07" db="EMBL/GenBank/DDBJ databases">
        <title>Genome-wide signatures of adaptation to extreme environments.</title>
        <authorList>
            <person name="Cho C.H."/>
            <person name="Yoon H.S."/>
        </authorList>
    </citation>
    <scope>NUCLEOTIDE SEQUENCE [LARGE SCALE GENOMIC DNA]</scope>
    <source>
        <strain evidence="8 9">108.79 E11</strain>
    </source>
</reference>
<sequence>MLETNNLQRTTGGSPSTLAQTTPFSCLQNESLSAQSETACTYKKLTFALLIDEYTSETIVSSLIFQVFDQQGVDLTSDIEEEEYTNDHERNANCSTMQLYERVVSVQYKLESTEHCERIEDFFVCVRLSAANITKTNLFATCLVHENDYRHNPLLLHLEMSCANAPQLIIGIFRARLDDITDASHGDWIYKNASCLLKAFESSIEESSESDKETLDTATEDYCVFPEDTLDDAYTTVREKLVQVRKRIVGKSKRTVFYTISKEDLIDFFLLPRDEVAHELGICVTLLKKICRKNGIKQWPYRKLKNVDARLCSLRRLLSSPDSICENRKKFHEEYCTLLQERERILRGNE</sequence>
<evidence type="ECO:0000256" key="4">
    <source>
        <dbReference type="ARBA" id="ARBA00023125"/>
    </source>
</evidence>
<dbReference type="GO" id="GO:0003700">
    <property type="term" value="F:DNA-binding transcription factor activity"/>
    <property type="evidence" value="ECO:0007669"/>
    <property type="project" value="InterPro"/>
</dbReference>
<dbReference type="PANTHER" id="PTHR46373">
    <property type="entry name" value="PROTEIN RKD4"/>
    <property type="match status" value="1"/>
</dbReference>
<dbReference type="EMBL" id="JANCYU010000041">
    <property type="protein sequence ID" value="KAK4526599.1"/>
    <property type="molecule type" value="Genomic_DNA"/>
</dbReference>
<dbReference type="GO" id="GO:0003677">
    <property type="term" value="F:DNA binding"/>
    <property type="evidence" value="ECO:0007669"/>
    <property type="project" value="UniProtKB-KW"/>
</dbReference>
<name>A0AAV9IGR8_9RHOD</name>
<protein>
    <recommendedName>
        <fullName evidence="7">RWP-RK domain-containing protein</fullName>
    </recommendedName>
</protein>
<evidence type="ECO:0000256" key="1">
    <source>
        <dbReference type="ARBA" id="ARBA00004049"/>
    </source>
</evidence>
<dbReference type="PROSITE" id="PS51519">
    <property type="entry name" value="RWP_RK"/>
    <property type="match status" value="1"/>
</dbReference>
<feature type="domain" description="RWP-RK" evidence="7">
    <location>
        <begin position="240"/>
        <end position="327"/>
    </location>
</feature>
<accession>A0AAV9IGR8</accession>
<evidence type="ECO:0000256" key="5">
    <source>
        <dbReference type="ARBA" id="ARBA00023163"/>
    </source>
</evidence>
<dbReference type="Proteomes" id="UP001300502">
    <property type="component" value="Unassembled WGS sequence"/>
</dbReference>
<dbReference type="InterPro" id="IPR003035">
    <property type="entry name" value="RWP-RK_dom"/>
</dbReference>
<dbReference type="Pfam" id="PF02042">
    <property type="entry name" value="RWP-RK"/>
    <property type="match status" value="1"/>
</dbReference>
<dbReference type="InterPro" id="IPR044607">
    <property type="entry name" value="RKD-like"/>
</dbReference>
<evidence type="ECO:0000313" key="8">
    <source>
        <dbReference type="EMBL" id="KAK4526599.1"/>
    </source>
</evidence>
<keyword evidence="3" id="KW-0175">Coiled coil</keyword>
<evidence type="ECO:0000256" key="3">
    <source>
        <dbReference type="ARBA" id="ARBA00023054"/>
    </source>
</evidence>
<evidence type="ECO:0000256" key="6">
    <source>
        <dbReference type="ARBA" id="ARBA00023242"/>
    </source>
</evidence>
<keyword evidence="4" id="KW-0238">DNA-binding</keyword>
<evidence type="ECO:0000259" key="7">
    <source>
        <dbReference type="PROSITE" id="PS51519"/>
    </source>
</evidence>
<organism evidence="8 9">
    <name type="scientific">Galdieria yellowstonensis</name>
    <dbReference type="NCBI Taxonomy" id="3028027"/>
    <lineage>
        <taxon>Eukaryota</taxon>
        <taxon>Rhodophyta</taxon>
        <taxon>Bangiophyceae</taxon>
        <taxon>Galdieriales</taxon>
        <taxon>Galdieriaceae</taxon>
        <taxon>Galdieria</taxon>
    </lineage>
</organism>
<evidence type="ECO:0000313" key="9">
    <source>
        <dbReference type="Proteomes" id="UP001300502"/>
    </source>
</evidence>
<comment type="function">
    <text evidence="1">Putative transcription factor.</text>
</comment>
<dbReference type="PANTHER" id="PTHR46373:SF2">
    <property type="entry name" value="RWP-RK DOMAIN-CONTAINING PROTEIN"/>
    <property type="match status" value="1"/>
</dbReference>
<gene>
    <name evidence="8" type="ORF">GAYE_SCF25G4515</name>
</gene>
<comment type="caution">
    <text evidence="8">The sequence shown here is derived from an EMBL/GenBank/DDBJ whole genome shotgun (WGS) entry which is preliminary data.</text>
</comment>